<evidence type="ECO:0000313" key="2">
    <source>
        <dbReference type="EMBL" id="MDR7384993.1"/>
    </source>
</evidence>
<keyword evidence="1" id="KW-0472">Membrane</keyword>
<keyword evidence="1" id="KW-1133">Transmembrane helix</keyword>
<keyword evidence="3" id="KW-1185">Reference proteome</keyword>
<feature type="transmembrane region" description="Helical" evidence="1">
    <location>
        <begin position="121"/>
        <end position="143"/>
    </location>
</feature>
<dbReference type="EMBL" id="JAVDYE010000001">
    <property type="protein sequence ID" value="MDR7384993.1"/>
    <property type="molecule type" value="Genomic_DNA"/>
</dbReference>
<organism evidence="2 3">
    <name type="scientific">Promicromonospora iranensis</name>
    <dbReference type="NCBI Taxonomy" id="1105144"/>
    <lineage>
        <taxon>Bacteria</taxon>
        <taxon>Bacillati</taxon>
        <taxon>Actinomycetota</taxon>
        <taxon>Actinomycetes</taxon>
        <taxon>Micrococcales</taxon>
        <taxon>Promicromonosporaceae</taxon>
        <taxon>Promicromonospora</taxon>
    </lineage>
</organism>
<reference evidence="2 3" key="1">
    <citation type="submission" date="2023-07" db="EMBL/GenBank/DDBJ databases">
        <title>Sequencing the genomes of 1000 actinobacteria strains.</title>
        <authorList>
            <person name="Klenk H.-P."/>
        </authorList>
    </citation>
    <scope>NUCLEOTIDE SEQUENCE [LARGE SCALE GENOMIC DNA]</scope>
    <source>
        <strain evidence="2 3">DSM 45554</strain>
    </source>
</reference>
<keyword evidence="1" id="KW-0812">Transmembrane</keyword>
<feature type="transmembrane region" description="Helical" evidence="1">
    <location>
        <begin position="68"/>
        <end position="89"/>
    </location>
</feature>
<feature type="transmembrane region" description="Helical" evidence="1">
    <location>
        <begin position="95"/>
        <end position="114"/>
    </location>
</feature>
<gene>
    <name evidence="2" type="ORF">J2S48_004508</name>
</gene>
<feature type="transmembrane region" description="Helical" evidence="1">
    <location>
        <begin position="155"/>
        <end position="175"/>
    </location>
</feature>
<name>A0ABU2CUH5_9MICO</name>
<proteinExistence type="predicted"/>
<comment type="caution">
    <text evidence="2">The sequence shown here is derived from an EMBL/GenBank/DDBJ whole genome shotgun (WGS) entry which is preliminary data.</text>
</comment>
<evidence type="ECO:0008006" key="4">
    <source>
        <dbReference type="Google" id="ProtNLM"/>
    </source>
</evidence>
<sequence>MSALAAIVVGLVLCLAGSLSVRLAVLTAGFGVAWTLAEALDADTGTALLIGLGGAVLAFTLTLLMARFLFFVGGLCVGAVIGAKLYVLVQGGSADVLLVLIVVPAVAILCAFLARRFERPFLVWGTAFGGAALVLSGVGRLWADVAGDLWRPASTAGVVLVLVVWALLAGVGYAVQRRGRHT</sequence>
<feature type="transmembrane region" description="Helical" evidence="1">
    <location>
        <begin position="44"/>
        <end position="61"/>
    </location>
</feature>
<evidence type="ECO:0000313" key="3">
    <source>
        <dbReference type="Proteomes" id="UP001183585"/>
    </source>
</evidence>
<dbReference type="RefSeq" id="WP_274993849.1">
    <property type="nucleotide sequence ID" value="NZ_JAJQQP010000005.1"/>
</dbReference>
<protein>
    <recommendedName>
        <fullName evidence="4">DUF4203 domain-containing protein</fullName>
    </recommendedName>
</protein>
<dbReference type="Proteomes" id="UP001183585">
    <property type="component" value="Unassembled WGS sequence"/>
</dbReference>
<accession>A0ABU2CUH5</accession>
<evidence type="ECO:0000256" key="1">
    <source>
        <dbReference type="SAM" id="Phobius"/>
    </source>
</evidence>